<dbReference type="Proteomes" id="UP001314170">
    <property type="component" value="Unassembled WGS sequence"/>
</dbReference>
<dbReference type="EMBL" id="CAWUPB010001194">
    <property type="protein sequence ID" value="CAK7353722.1"/>
    <property type="molecule type" value="Genomic_DNA"/>
</dbReference>
<sequence>MEVRSAKSLALIRTGKERVHQRGQSRLIDGTIQWHGNRIETSLSSKFVLMQLPEVACASSTDDKIDNSPQKRPTIFVDLVLGFKFALDHVQFKVKINMLHHNHVR</sequence>
<evidence type="ECO:0000313" key="2">
    <source>
        <dbReference type="Proteomes" id="UP001314170"/>
    </source>
</evidence>
<proteinExistence type="predicted"/>
<dbReference type="AlphaFoldDB" id="A0AAV1SKX0"/>
<organism evidence="1 2">
    <name type="scientific">Dovyalis caffra</name>
    <dbReference type="NCBI Taxonomy" id="77055"/>
    <lineage>
        <taxon>Eukaryota</taxon>
        <taxon>Viridiplantae</taxon>
        <taxon>Streptophyta</taxon>
        <taxon>Embryophyta</taxon>
        <taxon>Tracheophyta</taxon>
        <taxon>Spermatophyta</taxon>
        <taxon>Magnoliopsida</taxon>
        <taxon>eudicotyledons</taxon>
        <taxon>Gunneridae</taxon>
        <taxon>Pentapetalae</taxon>
        <taxon>rosids</taxon>
        <taxon>fabids</taxon>
        <taxon>Malpighiales</taxon>
        <taxon>Salicaceae</taxon>
        <taxon>Flacourtieae</taxon>
        <taxon>Dovyalis</taxon>
    </lineage>
</organism>
<name>A0AAV1SKX0_9ROSI</name>
<protein>
    <submittedName>
        <fullName evidence="1">Uncharacterized protein</fullName>
    </submittedName>
</protein>
<comment type="caution">
    <text evidence="1">The sequence shown here is derived from an EMBL/GenBank/DDBJ whole genome shotgun (WGS) entry which is preliminary data.</text>
</comment>
<evidence type="ECO:0000313" key="1">
    <source>
        <dbReference type="EMBL" id="CAK7353722.1"/>
    </source>
</evidence>
<gene>
    <name evidence="1" type="ORF">DCAF_LOCUS24875</name>
</gene>
<reference evidence="1 2" key="1">
    <citation type="submission" date="2024-01" db="EMBL/GenBank/DDBJ databases">
        <authorList>
            <person name="Waweru B."/>
        </authorList>
    </citation>
    <scope>NUCLEOTIDE SEQUENCE [LARGE SCALE GENOMIC DNA]</scope>
</reference>
<keyword evidence="2" id="KW-1185">Reference proteome</keyword>
<accession>A0AAV1SKX0</accession>